<evidence type="ECO:0000313" key="9">
    <source>
        <dbReference type="EMBL" id="EAP86991.1"/>
    </source>
</evidence>
<feature type="transmembrane region" description="Helical" evidence="8">
    <location>
        <begin position="208"/>
        <end position="230"/>
    </location>
</feature>
<evidence type="ECO:0000256" key="5">
    <source>
        <dbReference type="ARBA" id="ARBA00022692"/>
    </source>
</evidence>
<dbReference type="eggNOG" id="COG0628">
    <property type="taxonomic scope" value="Bacteria"/>
</dbReference>
<keyword evidence="3" id="KW-0813">Transport</keyword>
<dbReference type="GeneID" id="89454344"/>
<feature type="transmembrane region" description="Helical" evidence="8">
    <location>
        <begin position="7"/>
        <end position="27"/>
    </location>
</feature>
<keyword evidence="4" id="KW-1003">Cell membrane</keyword>
<evidence type="ECO:0000313" key="10">
    <source>
        <dbReference type="Proteomes" id="UP000002297"/>
    </source>
</evidence>
<evidence type="ECO:0000256" key="6">
    <source>
        <dbReference type="ARBA" id="ARBA00022989"/>
    </source>
</evidence>
<reference evidence="9 10" key="1">
    <citation type="journal article" date="2010" name="J. Bacteriol.">
        <title>The complete genome sequence of Croceibacter atlanticus HTCC2559T.</title>
        <authorList>
            <person name="Oh H.M."/>
            <person name="Kang I."/>
            <person name="Ferriera S."/>
            <person name="Giovannoni S.J."/>
            <person name="Cho J.C."/>
        </authorList>
    </citation>
    <scope>NUCLEOTIDE SEQUENCE [LARGE SCALE GENOMIC DNA]</scope>
    <source>
        <strain evidence="10">ATCC BAA-628 / HTCC2559 / KCTC 12090</strain>
    </source>
</reference>
<dbReference type="OrthoDB" id="9793390at2"/>
<dbReference type="HOGENOM" id="CLU_031275_8_2_10"/>
<dbReference type="Pfam" id="PF01594">
    <property type="entry name" value="AI-2E_transport"/>
    <property type="match status" value="1"/>
</dbReference>
<feature type="transmembrane region" description="Helical" evidence="8">
    <location>
        <begin position="315"/>
        <end position="338"/>
    </location>
</feature>
<dbReference type="RefSeq" id="WP_013188372.1">
    <property type="nucleotide sequence ID" value="NC_014230.1"/>
</dbReference>
<comment type="subcellular location">
    <subcellularLocation>
        <location evidence="1">Cell membrane</location>
        <topology evidence="1">Multi-pass membrane protein</topology>
    </subcellularLocation>
</comment>
<evidence type="ECO:0000256" key="2">
    <source>
        <dbReference type="ARBA" id="ARBA00009773"/>
    </source>
</evidence>
<keyword evidence="5 8" id="KW-0812">Transmembrane</keyword>
<dbReference type="STRING" id="216432.CA2559_13163"/>
<evidence type="ECO:0000256" key="3">
    <source>
        <dbReference type="ARBA" id="ARBA00022448"/>
    </source>
</evidence>
<gene>
    <name evidence="9" type="ordered locus">CA2559_13163</name>
</gene>
<protein>
    <submittedName>
        <fullName evidence="9">Permease</fullName>
    </submittedName>
</protein>
<proteinExistence type="inferred from homology"/>
<dbReference type="EMBL" id="CP002046">
    <property type="protein sequence ID" value="EAP86991.1"/>
    <property type="molecule type" value="Genomic_DNA"/>
</dbReference>
<dbReference type="PANTHER" id="PTHR21716">
    <property type="entry name" value="TRANSMEMBRANE PROTEIN"/>
    <property type="match status" value="1"/>
</dbReference>
<keyword evidence="6 8" id="KW-1133">Transmembrane helix</keyword>
<evidence type="ECO:0000256" key="7">
    <source>
        <dbReference type="ARBA" id="ARBA00023136"/>
    </source>
</evidence>
<keyword evidence="7 8" id="KW-0472">Membrane</keyword>
<evidence type="ECO:0000256" key="8">
    <source>
        <dbReference type="SAM" id="Phobius"/>
    </source>
</evidence>
<comment type="similarity">
    <text evidence="2">Belongs to the autoinducer-2 exporter (AI-2E) (TC 2.A.86) family.</text>
</comment>
<feature type="transmembrane region" description="Helical" evidence="8">
    <location>
        <begin position="33"/>
        <end position="51"/>
    </location>
</feature>
<dbReference type="AlphaFoldDB" id="A3UB05"/>
<feature type="transmembrane region" description="Helical" evidence="8">
    <location>
        <begin position="150"/>
        <end position="172"/>
    </location>
</feature>
<dbReference type="Proteomes" id="UP000002297">
    <property type="component" value="Chromosome"/>
</dbReference>
<dbReference type="GO" id="GO:0005886">
    <property type="term" value="C:plasma membrane"/>
    <property type="evidence" value="ECO:0007669"/>
    <property type="project" value="UniProtKB-SubCell"/>
</dbReference>
<organism evidence="9 10">
    <name type="scientific">Croceibacter atlanticus (strain ATCC BAA-628 / JCM 21780 / CIP 108009 / IAM 15332 / KCTC 12090 / HTCC2559)</name>
    <dbReference type="NCBI Taxonomy" id="216432"/>
    <lineage>
        <taxon>Bacteria</taxon>
        <taxon>Pseudomonadati</taxon>
        <taxon>Bacteroidota</taxon>
        <taxon>Flavobacteriia</taxon>
        <taxon>Flavobacteriales</taxon>
        <taxon>Flavobacteriaceae</taxon>
        <taxon>Croceibacter</taxon>
    </lineage>
</organism>
<sequence length="362" mass="40337">MTYKTISYGILKALGIILGILILLFFLWEIQSVIIYIGIAAVLSLIGRPAVLFMRHKLKLPNLVAVIIVLVIFLSIFIGLILLFVPIIVEQSQNLSQIDIDAFRTDLNDLNRQINEFLGVNQINIVEGFKQSDFVKNFEITSVPKFLNNVFGSLGSGLIGLFSIIFISFFLLKDSKLLLNSVLAFSNRGDEDRFKRVFHTIKILLSRYFVGLTFQITILFLLYAIILMSFGIDNAIAIAFICAFLNLIPYLGPTIAGVLMMMFVISSNLGSNFSAIILPKLIKVGSLYIACQILDNFIFQPLIFGKSVRSHPLEIFLVILIAGLVFGVLGMVVAVPAYTALKVIAKESLGEYKIVRNLTRNL</sequence>
<dbReference type="PANTHER" id="PTHR21716:SF53">
    <property type="entry name" value="PERMEASE PERM-RELATED"/>
    <property type="match status" value="1"/>
</dbReference>
<feature type="transmembrane region" description="Helical" evidence="8">
    <location>
        <begin position="236"/>
        <end position="265"/>
    </location>
</feature>
<dbReference type="KEGG" id="cat:CA2559_13163"/>
<dbReference type="InterPro" id="IPR002549">
    <property type="entry name" value="AI-2E-like"/>
</dbReference>
<accession>A3UB05</accession>
<name>A3UB05_CROAH</name>
<keyword evidence="10" id="KW-1185">Reference proteome</keyword>
<evidence type="ECO:0000256" key="4">
    <source>
        <dbReference type="ARBA" id="ARBA00022475"/>
    </source>
</evidence>
<feature type="transmembrane region" description="Helical" evidence="8">
    <location>
        <begin position="63"/>
        <end position="89"/>
    </location>
</feature>
<evidence type="ECO:0000256" key="1">
    <source>
        <dbReference type="ARBA" id="ARBA00004651"/>
    </source>
</evidence>